<keyword evidence="2" id="KW-1003">Cell membrane</keyword>
<dbReference type="KEGG" id="hfe:HFELIS_16350"/>
<name>E7ABL4_HELFC</name>
<sequence>MPVFQVLLNYSDVENKHIPWYLKENIGTILRAAGYTTFWLDNQDNWQDESTYANVYTLTSHSFDYTYWTNQGWKNHDQVLINTYNHEVKSKLRVKNFILFHLMGNHLIFNQRFPKSFAKFTPKDLPYTGLKVQNMADKQIVADYVNSLYYTDYILQEIFNLFKDKNALIVYLSDHGQSVYEDWHGYEHSCSKSGVEIPFVIYVTEKFKQKYPQKVKAIAQAINKPFMTDDLIHSLLPLMGIHTKDNIESKNLFSPTFDVKRKRVFCGSVYKP</sequence>
<evidence type="ECO:0000313" key="9">
    <source>
        <dbReference type="Proteomes" id="UP000007934"/>
    </source>
</evidence>
<dbReference type="GeneID" id="36133374"/>
<dbReference type="HOGENOM" id="CLU_084174_0_0_7"/>
<dbReference type="Proteomes" id="UP000007934">
    <property type="component" value="Chromosome"/>
</dbReference>
<accession>E7ABL4</accession>
<evidence type="ECO:0000256" key="1">
    <source>
        <dbReference type="ARBA" id="ARBA00004651"/>
    </source>
</evidence>
<evidence type="ECO:0000256" key="3">
    <source>
        <dbReference type="ARBA" id="ARBA00022679"/>
    </source>
</evidence>
<dbReference type="RefSeq" id="WP_013470124.1">
    <property type="nucleotide sequence ID" value="NC_014810.2"/>
</dbReference>
<dbReference type="OrthoDB" id="9786870at2"/>
<feature type="domain" description="Sulfatase N-terminal" evidence="7">
    <location>
        <begin position="20"/>
        <end position="241"/>
    </location>
</feature>
<keyword evidence="5" id="KW-1133">Transmembrane helix</keyword>
<comment type="subcellular location">
    <subcellularLocation>
        <location evidence="1">Cell membrane</location>
        <topology evidence="1">Multi-pass membrane protein</topology>
    </subcellularLocation>
</comment>
<dbReference type="PANTHER" id="PTHR30443:SF2">
    <property type="entry name" value="PHOSPHOETHANOLAMINE TRANSFERASE EPTC"/>
    <property type="match status" value="1"/>
</dbReference>
<evidence type="ECO:0000256" key="5">
    <source>
        <dbReference type="ARBA" id="ARBA00022989"/>
    </source>
</evidence>
<dbReference type="GO" id="GO:0005886">
    <property type="term" value="C:plasma membrane"/>
    <property type="evidence" value="ECO:0007669"/>
    <property type="project" value="UniProtKB-SubCell"/>
</dbReference>
<dbReference type="InterPro" id="IPR017850">
    <property type="entry name" value="Alkaline_phosphatase_core_sf"/>
</dbReference>
<dbReference type="eggNOG" id="COG2194">
    <property type="taxonomic scope" value="Bacteria"/>
</dbReference>
<dbReference type="InterPro" id="IPR058130">
    <property type="entry name" value="PEA_transf_C"/>
</dbReference>
<evidence type="ECO:0000256" key="4">
    <source>
        <dbReference type="ARBA" id="ARBA00022692"/>
    </source>
</evidence>
<keyword evidence="4" id="KW-0812">Transmembrane</keyword>
<protein>
    <submittedName>
        <fullName evidence="8">Sulfatase domain protein</fullName>
    </submittedName>
</protein>
<dbReference type="CDD" id="cd16017">
    <property type="entry name" value="LptA"/>
    <property type="match status" value="1"/>
</dbReference>
<organism evidence="8 9">
    <name type="scientific">Helicobacter felis (strain ATCC 49179 / CCUG 28539 / NCTC 12436 / CS1)</name>
    <dbReference type="NCBI Taxonomy" id="936155"/>
    <lineage>
        <taxon>Bacteria</taxon>
        <taxon>Pseudomonadati</taxon>
        <taxon>Campylobacterota</taxon>
        <taxon>Epsilonproteobacteria</taxon>
        <taxon>Campylobacterales</taxon>
        <taxon>Helicobacteraceae</taxon>
        <taxon>Helicobacter</taxon>
    </lineage>
</organism>
<evidence type="ECO:0000259" key="7">
    <source>
        <dbReference type="Pfam" id="PF00884"/>
    </source>
</evidence>
<evidence type="ECO:0000256" key="2">
    <source>
        <dbReference type="ARBA" id="ARBA00022475"/>
    </source>
</evidence>
<dbReference type="Pfam" id="PF00884">
    <property type="entry name" value="Sulfatase"/>
    <property type="match status" value="1"/>
</dbReference>
<keyword evidence="9" id="KW-1185">Reference proteome</keyword>
<keyword evidence="6" id="KW-0472">Membrane</keyword>
<gene>
    <name evidence="8" type="ordered locus">Hfelis_16350</name>
</gene>
<evidence type="ECO:0000256" key="6">
    <source>
        <dbReference type="ARBA" id="ARBA00023136"/>
    </source>
</evidence>
<dbReference type="STRING" id="936155.HFELIS_16350"/>
<proteinExistence type="predicted"/>
<dbReference type="GO" id="GO:0009244">
    <property type="term" value="P:lipopolysaccharide core region biosynthetic process"/>
    <property type="evidence" value="ECO:0007669"/>
    <property type="project" value="TreeGrafter"/>
</dbReference>
<dbReference type="AlphaFoldDB" id="E7ABL4"/>
<dbReference type="EMBL" id="FQ670179">
    <property type="protein sequence ID" value="CBY83719.1"/>
    <property type="molecule type" value="Genomic_DNA"/>
</dbReference>
<dbReference type="InterPro" id="IPR000917">
    <property type="entry name" value="Sulfatase_N"/>
</dbReference>
<evidence type="ECO:0000313" key="8">
    <source>
        <dbReference type="EMBL" id="CBY83719.1"/>
    </source>
</evidence>
<keyword evidence="3" id="KW-0808">Transferase</keyword>
<dbReference type="InterPro" id="IPR040423">
    <property type="entry name" value="PEA_transferase"/>
</dbReference>
<dbReference type="PANTHER" id="PTHR30443">
    <property type="entry name" value="INNER MEMBRANE PROTEIN"/>
    <property type="match status" value="1"/>
</dbReference>
<dbReference type="Gene3D" id="3.40.720.10">
    <property type="entry name" value="Alkaline Phosphatase, subunit A"/>
    <property type="match status" value="1"/>
</dbReference>
<dbReference type="SUPFAM" id="SSF53649">
    <property type="entry name" value="Alkaline phosphatase-like"/>
    <property type="match status" value="1"/>
</dbReference>
<dbReference type="GO" id="GO:0016776">
    <property type="term" value="F:phosphotransferase activity, phosphate group as acceptor"/>
    <property type="evidence" value="ECO:0007669"/>
    <property type="project" value="TreeGrafter"/>
</dbReference>
<reference evidence="8 9" key="1">
    <citation type="journal article" date="2011" name="Genome Biol. Evol.">
        <title>Comparative whole genome sequence analysis of the carcinogenic bacterial model pathogen Helicobacter felis.</title>
        <authorList>
            <person name="Arnold I.C."/>
            <person name="Zigova Z."/>
            <person name="Holden M."/>
            <person name="Lawley T.D."/>
            <person name="Rad R."/>
            <person name="Dougan G."/>
            <person name="Falkow S."/>
            <person name="Bentley S.D."/>
            <person name="Muller A."/>
        </authorList>
    </citation>
    <scope>NUCLEOTIDE SEQUENCE [LARGE SCALE GENOMIC DNA]</scope>
    <source>
        <strain evidence="9">ATCC 49179 / CCUG 28539 / NCTC 12436 / CS1</strain>
    </source>
</reference>